<sequence length="156" mass="17149">MAICASSLLIMALVLVIILHDLYSRRLTYIIEHSILGGIICFLFYSMCNYGLEQVNWGLLALIPVFLFIKWVFSPPNGSIGYSENTDADYSESSDECEICEAPAKRVKTRECPVIKPKCAGSPISPHNSINQKNTGLTCPAKPISLATECGISRFA</sequence>
<evidence type="ECO:0000256" key="1">
    <source>
        <dbReference type="SAM" id="Phobius"/>
    </source>
</evidence>
<organism evidence="2">
    <name type="scientific">viral metagenome</name>
    <dbReference type="NCBI Taxonomy" id="1070528"/>
    <lineage>
        <taxon>unclassified sequences</taxon>
        <taxon>metagenomes</taxon>
        <taxon>organismal metagenomes</taxon>
    </lineage>
</organism>
<dbReference type="AlphaFoldDB" id="A0A6C0AMM7"/>
<protein>
    <submittedName>
        <fullName evidence="2">Uncharacterized protein</fullName>
    </submittedName>
</protein>
<name>A0A6C0AMM7_9ZZZZ</name>
<feature type="transmembrane region" description="Helical" evidence="1">
    <location>
        <begin position="30"/>
        <end position="48"/>
    </location>
</feature>
<feature type="transmembrane region" description="Helical" evidence="1">
    <location>
        <begin position="54"/>
        <end position="73"/>
    </location>
</feature>
<keyword evidence="1" id="KW-0472">Membrane</keyword>
<accession>A0A6C0AMM7</accession>
<keyword evidence="1" id="KW-1133">Transmembrane helix</keyword>
<evidence type="ECO:0000313" key="2">
    <source>
        <dbReference type="EMBL" id="QHS81057.1"/>
    </source>
</evidence>
<dbReference type="EMBL" id="MN740729">
    <property type="protein sequence ID" value="QHS81057.1"/>
    <property type="molecule type" value="Genomic_DNA"/>
</dbReference>
<proteinExistence type="predicted"/>
<reference evidence="2" key="1">
    <citation type="journal article" date="2020" name="Nature">
        <title>Giant virus diversity and host interactions through global metagenomics.</title>
        <authorList>
            <person name="Schulz F."/>
            <person name="Roux S."/>
            <person name="Paez-Espino D."/>
            <person name="Jungbluth S."/>
            <person name="Walsh D.A."/>
            <person name="Denef V.J."/>
            <person name="McMahon K.D."/>
            <person name="Konstantinidis K.T."/>
            <person name="Eloe-Fadrosh E.A."/>
            <person name="Kyrpides N.C."/>
            <person name="Woyke T."/>
        </authorList>
    </citation>
    <scope>NUCLEOTIDE SEQUENCE</scope>
    <source>
        <strain evidence="2">GVMAG-S-1101161-73</strain>
    </source>
</reference>
<feature type="transmembrane region" description="Helical" evidence="1">
    <location>
        <begin position="6"/>
        <end position="23"/>
    </location>
</feature>
<keyword evidence="1" id="KW-0812">Transmembrane</keyword>